<dbReference type="InterPro" id="IPR013783">
    <property type="entry name" value="Ig-like_fold"/>
</dbReference>
<dbReference type="Pfam" id="PF00635">
    <property type="entry name" value="Motile_Sperm"/>
    <property type="match status" value="1"/>
</dbReference>
<gene>
    <name evidence="6" type="primary">LOC103322919</name>
</gene>
<dbReference type="InterPro" id="IPR016763">
    <property type="entry name" value="VAP"/>
</dbReference>
<dbReference type="PIRSF" id="PIRSF019693">
    <property type="entry name" value="VAMP-associated"/>
    <property type="match status" value="1"/>
</dbReference>
<proteinExistence type="inferred from homology"/>
<keyword evidence="3" id="KW-0472">Membrane</keyword>
<evidence type="ECO:0000256" key="3">
    <source>
        <dbReference type="SAM" id="Phobius"/>
    </source>
</evidence>
<evidence type="ECO:0000256" key="1">
    <source>
        <dbReference type="ARBA" id="ARBA00008932"/>
    </source>
</evidence>
<dbReference type="PROSITE" id="PS50202">
    <property type="entry name" value="MSP"/>
    <property type="match status" value="1"/>
</dbReference>
<organism evidence="5 6">
    <name type="scientific">Prunus mume</name>
    <name type="common">Japanese apricot</name>
    <name type="synonym">Armeniaca mume</name>
    <dbReference type="NCBI Taxonomy" id="102107"/>
    <lineage>
        <taxon>Eukaryota</taxon>
        <taxon>Viridiplantae</taxon>
        <taxon>Streptophyta</taxon>
        <taxon>Embryophyta</taxon>
        <taxon>Tracheophyta</taxon>
        <taxon>Spermatophyta</taxon>
        <taxon>Magnoliopsida</taxon>
        <taxon>eudicotyledons</taxon>
        <taxon>Gunneridae</taxon>
        <taxon>Pentapetalae</taxon>
        <taxon>rosids</taxon>
        <taxon>fabids</taxon>
        <taxon>Rosales</taxon>
        <taxon>Rosaceae</taxon>
        <taxon>Amygdaloideae</taxon>
        <taxon>Amygdaleae</taxon>
        <taxon>Prunus</taxon>
    </lineage>
</organism>
<reference evidence="6" key="2">
    <citation type="submission" date="2025-08" db="UniProtKB">
        <authorList>
            <consortium name="RefSeq"/>
        </authorList>
    </citation>
    <scope>IDENTIFICATION</scope>
</reference>
<dbReference type="RefSeq" id="XP_008223096.1">
    <property type="nucleotide sequence ID" value="XM_008224874.2"/>
</dbReference>
<keyword evidence="3" id="KW-1133">Transmembrane helix</keyword>
<feature type="transmembrane region" description="Helical" evidence="3">
    <location>
        <begin position="332"/>
        <end position="355"/>
    </location>
</feature>
<dbReference type="PANTHER" id="PTHR10809:SF148">
    <property type="entry name" value="OS01G0936800 PROTEIN"/>
    <property type="match status" value="1"/>
</dbReference>
<dbReference type="SUPFAM" id="SSF49354">
    <property type="entry name" value="PapD-like"/>
    <property type="match status" value="1"/>
</dbReference>
<evidence type="ECO:0000259" key="4">
    <source>
        <dbReference type="PROSITE" id="PS50202"/>
    </source>
</evidence>
<evidence type="ECO:0000313" key="6">
    <source>
        <dbReference type="RefSeq" id="XP_008223096.1"/>
    </source>
</evidence>
<dbReference type="PANTHER" id="PTHR10809">
    <property type="entry name" value="VESICLE-ASSOCIATED MEMBRANE PROTEIN-ASSOCIATED PROTEIN"/>
    <property type="match status" value="1"/>
</dbReference>
<protein>
    <submittedName>
        <fullName evidence="6">Vesicle-associated protein 2-2-like</fullName>
    </submittedName>
</protein>
<keyword evidence="5" id="KW-1185">Reference proteome</keyword>
<sequence>MGFIFCHKNLSSPLIPSWAFGSICSVGCLLRKKMEEKAGLTVMMTTELLDVQPRELKFTFELKKQSLCSIQLINKSDHYVAFKVKTTSPKKYCVRPNAGIIKPKATCDFTVTMQAQRVAPPDLQCKDKFLILSTVIPFGTTEEEITSDMFSKDSGKYIEEKKLRVVLISPPSSPVFVPINGESKQDPCYENSVKKDRVLSGVENIPPPHGVAEDVEGFETYKDMDESRAVKDVEELKPAKDVVELKPANIGEELKLAKVVEELKPAKDAVALNLIKDFEELKLKLNTVDSKLKEAELTIMKLTEERSMTTREKNMLKHELELLRRKNNVKRIMVGFPLFYVCMVALISLAIGYFIHP</sequence>
<evidence type="ECO:0000313" key="5">
    <source>
        <dbReference type="Proteomes" id="UP000694861"/>
    </source>
</evidence>
<dbReference type="InterPro" id="IPR008962">
    <property type="entry name" value="PapD-like_sf"/>
</dbReference>
<dbReference type="Gene3D" id="2.60.40.10">
    <property type="entry name" value="Immunoglobulins"/>
    <property type="match status" value="1"/>
</dbReference>
<feature type="domain" description="MSP" evidence="4">
    <location>
        <begin position="48"/>
        <end position="168"/>
    </location>
</feature>
<feature type="coiled-coil region" evidence="2">
    <location>
        <begin position="278"/>
        <end position="312"/>
    </location>
</feature>
<name>A0ABM0NDA2_PRUMU</name>
<keyword evidence="3" id="KW-0812">Transmembrane</keyword>
<dbReference type="InterPro" id="IPR000535">
    <property type="entry name" value="MSP_dom"/>
</dbReference>
<keyword evidence="2" id="KW-0175">Coiled coil</keyword>
<dbReference type="Gene3D" id="1.10.287.2610">
    <property type="match status" value="1"/>
</dbReference>
<dbReference type="Proteomes" id="UP000694861">
    <property type="component" value="Linkage group LG2"/>
</dbReference>
<comment type="similarity">
    <text evidence="1">Belongs to the VAMP-associated protein (VAP) (TC 9.B.17) family.</text>
</comment>
<dbReference type="GeneID" id="103322919"/>
<reference evidence="5" key="1">
    <citation type="journal article" date="2012" name="Nat. Commun.">
        <title>The genome of Prunus mume.</title>
        <authorList>
            <person name="Zhang Q."/>
            <person name="Chen W."/>
            <person name="Sun L."/>
            <person name="Zhao F."/>
            <person name="Huang B."/>
            <person name="Yang W."/>
            <person name="Tao Y."/>
            <person name="Wang J."/>
            <person name="Yuan Z."/>
            <person name="Fan G."/>
            <person name="Xing Z."/>
            <person name="Han C."/>
            <person name="Pan H."/>
            <person name="Zhong X."/>
            <person name="Shi W."/>
            <person name="Liang X."/>
            <person name="Du D."/>
            <person name="Sun F."/>
            <person name="Xu Z."/>
            <person name="Hao R."/>
            <person name="Lv T."/>
            <person name="Lv Y."/>
            <person name="Zheng Z."/>
            <person name="Sun M."/>
            <person name="Luo L."/>
            <person name="Cai M."/>
            <person name="Gao Y."/>
            <person name="Wang J."/>
            <person name="Yin Y."/>
            <person name="Xu X."/>
            <person name="Cheng T."/>
            <person name="Wang J."/>
        </authorList>
    </citation>
    <scope>NUCLEOTIDE SEQUENCE [LARGE SCALE GENOMIC DNA]</scope>
</reference>
<evidence type="ECO:0000256" key="2">
    <source>
        <dbReference type="SAM" id="Coils"/>
    </source>
</evidence>
<accession>A0ABM0NDA2</accession>